<dbReference type="HOGENOM" id="CLU_3049622_0_0_1"/>
<protein>
    <submittedName>
        <fullName evidence="1">Uncharacterized protein</fullName>
    </submittedName>
</protein>
<name>H2XZS5_CIOIN</name>
<reference evidence="1" key="2">
    <citation type="journal article" date="2008" name="Genome Biol.">
        <title>Improved genome assembly and evidence-based global gene model set for the chordate Ciona intestinalis: new insight into intron and operon populations.</title>
        <authorList>
            <person name="Satou Y."/>
            <person name="Mineta K."/>
            <person name="Ogasawara M."/>
            <person name="Sasakura Y."/>
            <person name="Shoguchi E."/>
            <person name="Ueno K."/>
            <person name="Yamada L."/>
            <person name="Matsumoto J."/>
            <person name="Wasserscheid J."/>
            <person name="Dewar K."/>
            <person name="Wiley G.B."/>
            <person name="Macmil S.L."/>
            <person name="Roe B.A."/>
            <person name="Zeller R.W."/>
            <person name="Hastings K.E."/>
            <person name="Lemaire P."/>
            <person name="Lindquist E."/>
            <person name="Endo T."/>
            <person name="Hotta K."/>
            <person name="Inaba K."/>
        </authorList>
    </citation>
    <scope>NUCLEOTIDE SEQUENCE [LARGE SCALE GENOMIC DNA]</scope>
    <source>
        <strain evidence="1">wild type</strain>
    </source>
</reference>
<dbReference type="InParanoid" id="H2XZS5"/>
<dbReference type="AlphaFoldDB" id="H2XZS5"/>
<evidence type="ECO:0000313" key="1">
    <source>
        <dbReference type="Ensembl" id="ENSCINP00000035159.1"/>
    </source>
</evidence>
<organism evidence="1 2">
    <name type="scientific">Ciona intestinalis</name>
    <name type="common">Transparent sea squirt</name>
    <name type="synonym">Ascidia intestinalis</name>
    <dbReference type="NCBI Taxonomy" id="7719"/>
    <lineage>
        <taxon>Eukaryota</taxon>
        <taxon>Metazoa</taxon>
        <taxon>Chordata</taxon>
        <taxon>Tunicata</taxon>
        <taxon>Ascidiacea</taxon>
        <taxon>Phlebobranchia</taxon>
        <taxon>Cionidae</taxon>
        <taxon>Ciona</taxon>
    </lineage>
</organism>
<proteinExistence type="predicted"/>
<reference evidence="2" key="1">
    <citation type="journal article" date="2002" name="Science">
        <title>The draft genome of Ciona intestinalis: insights into chordate and vertebrate origins.</title>
        <authorList>
            <person name="Dehal P."/>
            <person name="Satou Y."/>
            <person name="Campbell R.K."/>
            <person name="Chapman J."/>
            <person name="Degnan B."/>
            <person name="De Tomaso A."/>
            <person name="Davidson B."/>
            <person name="Di Gregorio A."/>
            <person name="Gelpke M."/>
            <person name="Goodstein D.M."/>
            <person name="Harafuji N."/>
            <person name="Hastings K.E."/>
            <person name="Ho I."/>
            <person name="Hotta K."/>
            <person name="Huang W."/>
            <person name="Kawashima T."/>
            <person name="Lemaire P."/>
            <person name="Martinez D."/>
            <person name="Meinertzhagen I.A."/>
            <person name="Necula S."/>
            <person name="Nonaka M."/>
            <person name="Putnam N."/>
            <person name="Rash S."/>
            <person name="Saiga H."/>
            <person name="Satake M."/>
            <person name="Terry A."/>
            <person name="Yamada L."/>
            <person name="Wang H.G."/>
            <person name="Awazu S."/>
            <person name="Azumi K."/>
            <person name="Boore J."/>
            <person name="Branno M."/>
            <person name="Chin-Bow S."/>
            <person name="DeSantis R."/>
            <person name="Doyle S."/>
            <person name="Francino P."/>
            <person name="Keys D.N."/>
            <person name="Haga S."/>
            <person name="Hayashi H."/>
            <person name="Hino K."/>
            <person name="Imai K.S."/>
            <person name="Inaba K."/>
            <person name="Kano S."/>
            <person name="Kobayashi K."/>
            <person name="Kobayashi M."/>
            <person name="Lee B.I."/>
            <person name="Makabe K.W."/>
            <person name="Manohar C."/>
            <person name="Matassi G."/>
            <person name="Medina M."/>
            <person name="Mochizuki Y."/>
            <person name="Mount S."/>
            <person name="Morishita T."/>
            <person name="Miura S."/>
            <person name="Nakayama A."/>
            <person name="Nishizaka S."/>
            <person name="Nomoto H."/>
            <person name="Ohta F."/>
            <person name="Oishi K."/>
            <person name="Rigoutsos I."/>
            <person name="Sano M."/>
            <person name="Sasaki A."/>
            <person name="Sasakura Y."/>
            <person name="Shoguchi E."/>
            <person name="Shin-i T."/>
            <person name="Spagnuolo A."/>
            <person name="Stainier D."/>
            <person name="Suzuki M.M."/>
            <person name="Tassy O."/>
            <person name="Takatori N."/>
            <person name="Tokuoka M."/>
            <person name="Yagi K."/>
            <person name="Yoshizaki F."/>
            <person name="Wada S."/>
            <person name="Zhang C."/>
            <person name="Hyatt P.D."/>
            <person name="Larimer F."/>
            <person name="Detter C."/>
            <person name="Doggett N."/>
            <person name="Glavina T."/>
            <person name="Hawkins T."/>
            <person name="Richardson P."/>
            <person name="Lucas S."/>
            <person name="Kohara Y."/>
            <person name="Levine M."/>
            <person name="Satoh N."/>
            <person name="Rokhsar D.S."/>
        </authorList>
    </citation>
    <scope>NUCLEOTIDE SEQUENCE [LARGE SCALE GENOMIC DNA]</scope>
</reference>
<accession>H2XZS5</accession>
<reference evidence="1" key="3">
    <citation type="submission" date="2025-08" db="UniProtKB">
        <authorList>
            <consortium name="Ensembl"/>
        </authorList>
    </citation>
    <scope>IDENTIFICATION</scope>
</reference>
<reference evidence="1" key="4">
    <citation type="submission" date="2025-09" db="UniProtKB">
        <authorList>
            <consortium name="Ensembl"/>
        </authorList>
    </citation>
    <scope>IDENTIFICATION</scope>
</reference>
<evidence type="ECO:0000313" key="2">
    <source>
        <dbReference type="Proteomes" id="UP000008144"/>
    </source>
</evidence>
<dbReference type="Proteomes" id="UP000008144">
    <property type="component" value="Chromosome 8"/>
</dbReference>
<dbReference type="EMBL" id="EAAA01002644">
    <property type="status" value="NOT_ANNOTATED_CDS"/>
    <property type="molecule type" value="Genomic_DNA"/>
</dbReference>
<sequence>MLKFRLNRRIRMFGKYCRHLSLLAQLEIQCRSNQQSKYNNKEHHTSCYCCRECW</sequence>
<keyword evidence="2" id="KW-1185">Reference proteome</keyword>
<dbReference type="Ensembl" id="ENSCINT00000036107.1">
    <property type="protein sequence ID" value="ENSCINP00000035159.1"/>
    <property type="gene ID" value="ENSCING00000018021.1"/>
</dbReference>